<keyword evidence="1" id="KW-1133">Transmembrane helix</keyword>
<dbReference type="PROSITE" id="PS00141">
    <property type="entry name" value="ASP_PROTEASE"/>
    <property type="match status" value="1"/>
</dbReference>
<dbReference type="Proteomes" id="UP000529637">
    <property type="component" value="Unassembled WGS sequence"/>
</dbReference>
<dbReference type="GO" id="GO:0004190">
    <property type="term" value="F:aspartic-type endopeptidase activity"/>
    <property type="evidence" value="ECO:0007669"/>
    <property type="project" value="InterPro"/>
</dbReference>
<dbReference type="GO" id="GO:0006508">
    <property type="term" value="P:proteolysis"/>
    <property type="evidence" value="ECO:0007669"/>
    <property type="project" value="UniProtKB-KW"/>
</dbReference>
<keyword evidence="3" id="KW-1185">Reference proteome</keyword>
<dbReference type="CDD" id="cd05483">
    <property type="entry name" value="retropepsin_like_bacteria"/>
    <property type="match status" value="1"/>
</dbReference>
<sequence length="163" mass="17977">MSGDLPRSFKIVTFWLVLGALVFLGVQWQGRREQEARLTVVGDIVNLERARDGHYYWPGTLNGRRVVFLVDTGASRTAIPASLARELDLASEGEVRSNTAGGVVTGRLVRVDITLNGGVQARRRQAVALDGLGEEPLLGMDVLGRLRLEQFDGVLRIDLRPER</sequence>
<keyword evidence="1" id="KW-0812">Transmembrane</keyword>
<gene>
    <name evidence="2" type="ORF">HQN59_00310</name>
</gene>
<dbReference type="Gene3D" id="2.40.70.10">
    <property type="entry name" value="Acid Proteases"/>
    <property type="match status" value="1"/>
</dbReference>
<dbReference type="SUPFAM" id="SSF50630">
    <property type="entry name" value="Acid proteases"/>
    <property type="match status" value="1"/>
</dbReference>
<evidence type="ECO:0000313" key="3">
    <source>
        <dbReference type="Proteomes" id="UP000529637"/>
    </source>
</evidence>
<name>A0A7Y6NJ91_9BURK</name>
<dbReference type="InterPro" id="IPR001969">
    <property type="entry name" value="Aspartic_peptidase_AS"/>
</dbReference>
<accession>A0A7Y6NJ91</accession>
<dbReference type="EMBL" id="JABWMJ010000001">
    <property type="protein sequence ID" value="NUZ04193.1"/>
    <property type="molecule type" value="Genomic_DNA"/>
</dbReference>
<reference evidence="2 3" key="1">
    <citation type="submission" date="2020-06" db="EMBL/GenBank/DDBJ databases">
        <title>Schlegella sp. ID0723 isolated from air conditioner.</title>
        <authorList>
            <person name="Kim D.Y."/>
            <person name="Kim D.-U."/>
        </authorList>
    </citation>
    <scope>NUCLEOTIDE SEQUENCE [LARGE SCALE GENOMIC DNA]</scope>
    <source>
        <strain evidence="2 3">ID0723</strain>
    </source>
</reference>
<organism evidence="2 3">
    <name type="scientific">Piscinibacter koreensis</name>
    <dbReference type="NCBI Taxonomy" id="2742824"/>
    <lineage>
        <taxon>Bacteria</taxon>
        <taxon>Pseudomonadati</taxon>
        <taxon>Pseudomonadota</taxon>
        <taxon>Betaproteobacteria</taxon>
        <taxon>Burkholderiales</taxon>
        <taxon>Sphaerotilaceae</taxon>
        <taxon>Piscinibacter</taxon>
    </lineage>
</organism>
<keyword evidence="2" id="KW-0378">Hydrolase</keyword>
<dbReference type="InterPro" id="IPR034122">
    <property type="entry name" value="Retropepsin-like_bacterial"/>
</dbReference>
<dbReference type="AlphaFoldDB" id="A0A7Y6NJ91"/>
<dbReference type="InterPro" id="IPR011969">
    <property type="entry name" value="Clan_AA_Asp_peptidase_C"/>
</dbReference>
<comment type="caution">
    <text evidence="2">The sequence shown here is derived from an EMBL/GenBank/DDBJ whole genome shotgun (WGS) entry which is preliminary data.</text>
</comment>
<evidence type="ECO:0000256" key="1">
    <source>
        <dbReference type="SAM" id="Phobius"/>
    </source>
</evidence>
<protein>
    <submittedName>
        <fullName evidence="2">Retroviral-like aspartic protease family protein</fullName>
    </submittedName>
</protein>
<proteinExistence type="predicted"/>
<dbReference type="InterPro" id="IPR021109">
    <property type="entry name" value="Peptidase_aspartic_dom_sf"/>
</dbReference>
<keyword evidence="1" id="KW-0472">Membrane</keyword>
<evidence type="ECO:0000313" key="2">
    <source>
        <dbReference type="EMBL" id="NUZ04193.1"/>
    </source>
</evidence>
<feature type="transmembrane region" description="Helical" evidence="1">
    <location>
        <begin position="12"/>
        <end position="28"/>
    </location>
</feature>
<dbReference type="NCBIfam" id="TIGR02281">
    <property type="entry name" value="clan_AA_DTGA"/>
    <property type="match status" value="1"/>
</dbReference>
<dbReference type="Pfam" id="PF13975">
    <property type="entry name" value="gag-asp_proteas"/>
    <property type="match status" value="1"/>
</dbReference>
<dbReference type="RefSeq" id="WP_176064955.1">
    <property type="nucleotide sequence ID" value="NZ_JABWMJ010000001.1"/>
</dbReference>
<keyword evidence="2" id="KW-0645">Protease</keyword>